<dbReference type="EMBL" id="CAXIEN010000334">
    <property type="protein sequence ID" value="CAL1293756.1"/>
    <property type="molecule type" value="Genomic_DNA"/>
</dbReference>
<name>A0AAV2BC28_9ARAC</name>
<dbReference type="AlphaFoldDB" id="A0AAV2BC28"/>
<evidence type="ECO:0000256" key="1">
    <source>
        <dbReference type="SAM" id="SignalP"/>
    </source>
</evidence>
<proteinExistence type="predicted"/>
<dbReference type="Pfam" id="PF16984">
    <property type="entry name" value="Grp7_allergen"/>
    <property type="match status" value="1"/>
</dbReference>
<dbReference type="InterPro" id="IPR020234">
    <property type="entry name" value="Mite_allergen_group-7"/>
</dbReference>
<comment type="caution">
    <text evidence="2">The sequence shown here is derived from an EMBL/GenBank/DDBJ whole genome shotgun (WGS) entry which is preliminary data.</text>
</comment>
<evidence type="ECO:0000313" key="2">
    <source>
        <dbReference type="EMBL" id="CAL1293756.1"/>
    </source>
</evidence>
<gene>
    <name evidence="2" type="ORF">LARSCL_LOCUS18375</name>
</gene>
<dbReference type="InterPro" id="IPR038602">
    <property type="entry name" value="Mite_allergen_7_sf"/>
</dbReference>
<evidence type="ECO:0000313" key="3">
    <source>
        <dbReference type="Proteomes" id="UP001497382"/>
    </source>
</evidence>
<sequence>MKTIIYATLLLCIFGTAFCKDEELQQRVNDYIDEFIQQATNGSGGFIDPLPLEELKKGFEREIGFVRVTGEAKLYNGKIFGLSTMKRKGNATVLDLDDMLIISTDLTFKKLNATYKGRLLLNDAGPTITLKAKVGRSQVSMIIIAPVEGGKSEMMSFNINKLQDVRISITGLGPMGWGASIVSTLALNALEKPVAKAASLKVMEHFMKEIEKVPFPGKPAE</sequence>
<dbReference type="Proteomes" id="UP001497382">
    <property type="component" value="Unassembled WGS sequence"/>
</dbReference>
<evidence type="ECO:0008006" key="4">
    <source>
        <dbReference type="Google" id="ProtNLM"/>
    </source>
</evidence>
<reference evidence="2 3" key="1">
    <citation type="submission" date="2024-04" db="EMBL/GenBank/DDBJ databases">
        <authorList>
            <person name="Rising A."/>
            <person name="Reimegard J."/>
            <person name="Sonavane S."/>
            <person name="Akerstrom W."/>
            <person name="Nylinder S."/>
            <person name="Hedman E."/>
            <person name="Kallberg Y."/>
        </authorList>
    </citation>
    <scope>NUCLEOTIDE SEQUENCE [LARGE SCALE GENOMIC DNA]</scope>
</reference>
<dbReference type="Gene3D" id="3.15.10.50">
    <property type="match status" value="1"/>
</dbReference>
<keyword evidence="1" id="KW-0732">Signal</keyword>
<feature type="signal peptide" evidence="1">
    <location>
        <begin position="1"/>
        <end position="19"/>
    </location>
</feature>
<protein>
    <recommendedName>
        <fullName evidence="4">Secreted protein</fullName>
    </recommendedName>
</protein>
<keyword evidence="3" id="KW-1185">Reference proteome</keyword>
<feature type="chain" id="PRO_5043751989" description="Secreted protein" evidence="1">
    <location>
        <begin position="20"/>
        <end position="221"/>
    </location>
</feature>
<accession>A0AAV2BC28</accession>
<organism evidence="2 3">
    <name type="scientific">Larinioides sclopetarius</name>
    <dbReference type="NCBI Taxonomy" id="280406"/>
    <lineage>
        <taxon>Eukaryota</taxon>
        <taxon>Metazoa</taxon>
        <taxon>Ecdysozoa</taxon>
        <taxon>Arthropoda</taxon>
        <taxon>Chelicerata</taxon>
        <taxon>Arachnida</taxon>
        <taxon>Araneae</taxon>
        <taxon>Araneomorphae</taxon>
        <taxon>Entelegynae</taxon>
        <taxon>Araneoidea</taxon>
        <taxon>Araneidae</taxon>
        <taxon>Larinioides</taxon>
    </lineage>
</organism>